<dbReference type="AlphaFoldDB" id="A0AAV5MH95"/>
<keyword evidence="1" id="KW-1133">Transmembrane helix</keyword>
<keyword evidence="1" id="KW-0812">Transmembrane</keyword>
<keyword evidence="1" id="KW-0472">Membrane</keyword>
<proteinExistence type="predicted"/>
<evidence type="ECO:0000313" key="3">
    <source>
        <dbReference type="Proteomes" id="UP001054252"/>
    </source>
</evidence>
<name>A0AAV5MH95_9ROSI</name>
<dbReference type="Proteomes" id="UP001054252">
    <property type="component" value="Unassembled WGS sequence"/>
</dbReference>
<accession>A0AAV5MH95</accession>
<keyword evidence="3" id="KW-1185">Reference proteome</keyword>
<organism evidence="2 3">
    <name type="scientific">Rubroshorea leprosula</name>
    <dbReference type="NCBI Taxonomy" id="152421"/>
    <lineage>
        <taxon>Eukaryota</taxon>
        <taxon>Viridiplantae</taxon>
        <taxon>Streptophyta</taxon>
        <taxon>Embryophyta</taxon>
        <taxon>Tracheophyta</taxon>
        <taxon>Spermatophyta</taxon>
        <taxon>Magnoliopsida</taxon>
        <taxon>eudicotyledons</taxon>
        <taxon>Gunneridae</taxon>
        <taxon>Pentapetalae</taxon>
        <taxon>rosids</taxon>
        <taxon>malvids</taxon>
        <taxon>Malvales</taxon>
        <taxon>Dipterocarpaceae</taxon>
        <taxon>Rubroshorea</taxon>
    </lineage>
</organism>
<sequence length="85" mass="9395">MIFGSTSSASSSFVIADDPRNRRRLTAKLAKRVHFGPDPLTVAVEKDVIDRRLSPSTADGLAFGRIVWIIISCFIQIADLAPYKF</sequence>
<evidence type="ECO:0000256" key="1">
    <source>
        <dbReference type="SAM" id="Phobius"/>
    </source>
</evidence>
<comment type="caution">
    <text evidence="2">The sequence shown here is derived from an EMBL/GenBank/DDBJ whole genome shotgun (WGS) entry which is preliminary data.</text>
</comment>
<evidence type="ECO:0000313" key="2">
    <source>
        <dbReference type="EMBL" id="GKV48900.1"/>
    </source>
</evidence>
<reference evidence="2 3" key="1">
    <citation type="journal article" date="2021" name="Commun. Biol.">
        <title>The genome of Shorea leprosula (Dipterocarpaceae) highlights the ecological relevance of drought in aseasonal tropical rainforests.</title>
        <authorList>
            <person name="Ng K.K.S."/>
            <person name="Kobayashi M.J."/>
            <person name="Fawcett J.A."/>
            <person name="Hatakeyama M."/>
            <person name="Paape T."/>
            <person name="Ng C.H."/>
            <person name="Ang C.C."/>
            <person name="Tnah L.H."/>
            <person name="Lee C.T."/>
            <person name="Nishiyama T."/>
            <person name="Sese J."/>
            <person name="O'Brien M.J."/>
            <person name="Copetti D."/>
            <person name="Mohd Noor M.I."/>
            <person name="Ong R.C."/>
            <person name="Putra M."/>
            <person name="Sireger I.Z."/>
            <person name="Indrioko S."/>
            <person name="Kosugi Y."/>
            <person name="Izuno A."/>
            <person name="Isagi Y."/>
            <person name="Lee S.L."/>
            <person name="Shimizu K.K."/>
        </authorList>
    </citation>
    <scope>NUCLEOTIDE SEQUENCE [LARGE SCALE GENOMIC DNA]</scope>
    <source>
        <strain evidence="2">214</strain>
    </source>
</reference>
<dbReference type="EMBL" id="BPVZ01000274">
    <property type="protein sequence ID" value="GKV48900.1"/>
    <property type="molecule type" value="Genomic_DNA"/>
</dbReference>
<gene>
    <name evidence="2" type="ORF">SLEP1_g55687</name>
</gene>
<protein>
    <submittedName>
        <fullName evidence="2">Uncharacterized protein</fullName>
    </submittedName>
</protein>
<feature type="transmembrane region" description="Helical" evidence="1">
    <location>
        <begin position="62"/>
        <end position="81"/>
    </location>
</feature>